<dbReference type="Pfam" id="PF04014">
    <property type="entry name" value="MazE_antitoxin"/>
    <property type="match status" value="1"/>
</dbReference>
<proteinExistence type="predicted"/>
<reference evidence="3 4" key="1">
    <citation type="submission" date="2023-03" db="EMBL/GenBank/DDBJ databases">
        <title>Bacillus Genome Sequencing.</title>
        <authorList>
            <person name="Dunlap C."/>
        </authorList>
    </citation>
    <scope>NUCLEOTIDE SEQUENCE [LARGE SCALE GENOMIC DNA]</scope>
    <source>
        <strain evidence="3 4">B-4107</strain>
    </source>
</reference>
<accession>A0ABU6NJX5</accession>
<sequence>MRSTGFVRKVDELGRVVIPKELRRTLDIDIKDPMEIYVDAEKIIFEKYKLGSQCIVTGEISDQNLSLANGKIILSPQSAQDLLTKLEVYLQKEGDV</sequence>
<dbReference type="PANTHER" id="PTHR36432">
    <property type="match status" value="1"/>
</dbReference>
<feature type="domain" description="SpoVT-AbrB" evidence="2">
    <location>
        <begin position="5"/>
        <end position="50"/>
    </location>
</feature>
<dbReference type="PROSITE" id="PS51740">
    <property type="entry name" value="SPOVT_ABRB"/>
    <property type="match status" value="1"/>
</dbReference>
<keyword evidence="1 3" id="KW-0238">DNA-binding</keyword>
<dbReference type="InterPro" id="IPR007159">
    <property type="entry name" value="SpoVT-AbrB_dom"/>
</dbReference>
<dbReference type="Gene3D" id="2.10.260.10">
    <property type="match status" value="1"/>
</dbReference>
<dbReference type="EMBL" id="JAROAS010000019">
    <property type="protein sequence ID" value="MED4128508.1"/>
    <property type="molecule type" value="Genomic_DNA"/>
</dbReference>
<dbReference type="NCBIfam" id="TIGR01439">
    <property type="entry name" value="lp_hng_hel_AbrB"/>
    <property type="match status" value="1"/>
</dbReference>
<dbReference type="InterPro" id="IPR052731">
    <property type="entry name" value="B_subtilis_Trans_State_Reg"/>
</dbReference>
<evidence type="ECO:0000256" key="1">
    <source>
        <dbReference type="PROSITE-ProRule" id="PRU01076"/>
    </source>
</evidence>
<dbReference type="Proteomes" id="UP001341820">
    <property type="component" value="Unassembled WGS sequence"/>
</dbReference>
<protein>
    <submittedName>
        <fullName evidence="3">AbrB/MazE/SpoVT family DNA-binding domain-containing protein</fullName>
    </submittedName>
</protein>
<dbReference type="GO" id="GO:0003677">
    <property type="term" value="F:DNA binding"/>
    <property type="evidence" value="ECO:0007669"/>
    <property type="project" value="UniProtKB-KW"/>
</dbReference>
<comment type="caution">
    <text evidence="3">The sequence shown here is derived from an EMBL/GenBank/DDBJ whole genome shotgun (WGS) entry which is preliminary data.</text>
</comment>
<dbReference type="SMART" id="SM00966">
    <property type="entry name" value="SpoVT_AbrB"/>
    <property type="match status" value="1"/>
</dbReference>
<gene>
    <name evidence="3" type="ORF">P5F74_10225</name>
</gene>
<name>A0ABU6NJX5_9BACI</name>
<organism evidence="3 4">
    <name type="scientific">Shouchella miscanthi</name>
    <dbReference type="NCBI Taxonomy" id="2598861"/>
    <lineage>
        <taxon>Bacteria</taxon>
        <taxon>Bacillati</taxon>
        <taxon>Bacillota</taxon>
        <taxon>Bacilli</taxon>
        <taxon>Bacillales</taxon>
        <taxon>Bacillaceae</taxon>
        <taxon>Shouchella</taxon>
    </lineage>
</organism>
<dbReference type="PANTHER" id="PTHR36432:SF4">
    <property type="entry name" value="TRANSITION STATE REGULATOR ABH-RELATED"/>
    <property type="match status" value="1"/>
</dbReference>
<dbReference type="InterPro" id="IPR040678">
    <property type="entry name" value="AbrB_C"/>
</dbReference>
<evidence type="ECO:0000313" key="3">
    <source>
        <dbReference type="EMBL" id="MED4128508.1"/>
    </source>
</evidence>
<dbReference type="Pfam" id="PF18277">
    <property type="entry name" value="AbrB_C"/>
    <property type="match status" value="1"/>
</dbReference>
<dbReference type="InterPro" id="IPR037914">
    <property type="entry name" value="SpoVT-AbrB_sf"/>
</dbReference>
<dbReference type="RefSeq" id="WP_328237279.1">
    <property type="nucleotide sequence ID" value="NZ_JAROAS010000019.1"/>
</dbReference>
<dbReference type="SUPFAM" id="SSF89447">
    <property type="entry name" value="AbrB/MazE/MraZ-like"/>
    <property type="match status" value="1"/>
</dbReference>
<evidence type="ECO:0000313" key="4">
    <source>
        <dbReference type="Proteomes" id="UP001341820"/>
    </source>
</evidence>
<evidence type="ECO:0000259" key="2">
    <source>
        <dbReference type="PROSITE" id="PS51740"/>
    </source>
</evidence>
<keyword evidence="4" id="KW-1185">Reference proteome</keyword>